<feature type="non-terminal residue" evidence="3">
    <location>
        <position position="319"/>
    </location>
</feature>
<dbReference type="Gene3D" id="3.40.800.10">
    <property type="entry name" value="Ureohydrolase domain"/>
    <property type="match status" value="1"/>
</dbReference>
<dbReference type="InterPro" id="IPR023696">
    <property type="entry name" value="Ureohydrolase_dom_sf"/>
</dbReference>
<organism evidence="3">
    <name type="scientific">marine metagenome</name>
    <dbReference type="NCBI Taxonomy" id="408172"/>
    <lineage>
        <taxon>unclassified sequences</taxon>
        <taxon>metagenomes</taxon>
        <taxon>ecological metagenomes</taxon>
    </lineage>
</organism>
<evidence type="ECO:0008006" key="4">
    <source>
        <dbReference type="Google" id="ProtNLM"/>
    </source>
</evidence>
<dbReference type="PROSITE" id="PS51409">
    <property type="entry name" value="ARGINASE_2"/>
    <property type="match status" value="1"/>
</dbReference>
<keyword evidence="2" id="KW-0378">Hydrolase</keyword>
<sequence length="319" mass="35638">MISKEDQIMMETLYWWGIPTLFRCKNDPDPMNCDIALVGVPHSTGNGTTERDQHLGPRAVRNISAMLRRSHLQYGIDPWKRNKIHDLGDVPFPEANDNEKCIERISSFYDHIEKAEKPVVSIGGDHSITGGILQSLAKKNSKLTKGKKISMVHFDAHTDCYEKLDHFLGAKKSAAHWASYLVKQGNVDPKTSTQIGIRGNPRTLDWLQASYDIGYQVITMDEYNELGHEKCSKMILDRLGDNPIYVTFDLDCLDPTVAPGVANIESAFRGFNMDEARKLLQSLKGRNVIGGDVACLMPTKDSPNNITSMVAAAVMFEII</sequence>
<name>A0A382QZM9_9ZZZZ</name>
<keyword evidence="1" id="KW-0479">Metal-binding</keyword>
<evidence type="ECO:0000256" key="1">
    <source>
        <dbReference type="ARBA" id="ARBA00022723"/>
    </source>
</evidence>
<dbReference type="GO" id="GO:0046872">
    <property type="term" value="F:metal ion binding"/>
    <property type="evidence" value="ECO:0007669"/>
    <property type="project" value="UniProtKB-KW"/>
</dbReference>
<evidence type="ECO:0000256" key="2">
    <source>
        <dbReference type="ARBA" id="ARBA00022801"/>
    </source>
</evidence>
<accession>A0A382QZM9</accession>
<reference evidence="3" key="1">
    <citation type="submission" date="2018-05" db="EMBL/GenBank/DDBJ databases">
        <authorList>
            <person name="Lanie J.A."/>
            <person name="Ng W.-L."/>
            <person name="Kazmierczak K.M."/>
            <person name="Andrzejewski T.M."/>
            <person name="Davidsen T.M."/>
            <person name="Wayne K.J."/>
            <person name="Tettelin H."/>
            <person name="Glass J.I."/>
            <person name="Rusch D."/>
            <person name="Podicherti R."/>
            <person name="Tsui H.-C.T."/>
            <person name="Winkler M.E."/>
        </authorList>
    </citation>
    <scope>NUCLEOTIDE SEQUENCE</scope>
</reference>
<dbReference type="EMBL" id="UINC01118075">
    <property type="protein sequence ID" value="SVC90953.1"/>
    <property type="molecule type" value="Genomic_DNA"/>
</dbReference>
<protein>
    <recommendedName>
        <fullName evidence="4">Agmatinase</fullName>
    </recommendedName>
</protein>
<dbReference type="PANTHER" id="PTHR11358">
    <property type="entry name" value="ARGINASE/AGMATINASE"/>
    <property type="match status" value="1"/>
</dbReference>
<dbReference type="PANTHER" id="PTHR11358:SF26">
    <property type="entry name" value="GUANIDINO ACID HYDROLASE, MITOCHONDRIAL"/>
    <property type="match status" value="1"/>
</dbReference>
<dbReference type="Pfam" id="PF00491">
    <property type="entry name" value="Arginase"/>
    <property type="match status" value="1"/>
</dbReference>
<gene>
    <name evidence="3" type="ORF">METZ01_LOCUS343807</name>
</gene>
<evidence type="ECO:0000313" key="3">
    <source>
        <dbReference type="EMBL" id="SVC90953.1"/>
    </source>
</evidence>
<dbReference type="PRINTS" id="PR00116">
    <property type="entry name" value="ARGINASE"/>
</dbReference>
<dbReference type="GO" id="GO:0008783">
    <property type="term" value="F:agmatinase activity"/>
    <property type="evidence" value="ECO:0007669"/>
    <property type="project" value="TreeGrafter"/>
</dbReference>
<dbReference type="GO" id="GO:0033389">
    <property type="term" value="P:putrescine biosynthetic process from arginine, via agmatine"/>
    <property type="evidence" value="ECO:0007669"/>
    <property type="project" value="TreeGrafter"/>
</dbReference>
<proteinExistence type="predicted"/>
<dbReference type="SUPFAM" id="SSF52768">
    <property type="entry name" value="Arginase/deacetylase"/>
    <property type="match status" value="1"/>
</dbReference>
<dbReference type="PIRSF" id="PIRSF036979">
    <property type="entry name" value="Arginase"/>
    <property type="match status" value="1"/>
</dbReference>
<dbReference type="AlphaFoldDB" id="A0A382QZM9"/>
<dbReference type="InterPro" id="IPR006035">
    <property type="entry name" value="Ureohydrolase"/>
</dbReference>